<feature type="region of interest" description="Disordered" evidence="1">
    <location>
        <begin position="57"/>
        <end position="95"/>
    </location>
</feature>
<dbReference type="Proteomes" id="UP001295684">
    <property type="component" value="Unassembled WGS sequence"/>
</dbReference>
<keyword evidence="3" id="KW-1185">Reference proteome</keyword>
<evidence type="ECO:0000256" key="1">
    <source>
        <dbReference type="SAM" id="MobiDB-lite"/>
    </source>
</evidence>
<gene>
    <name evidence="2" type="ORF">ECRASSUSDP1_LOCUS28952</name>
</gene>
<sequence length="253" mass="30045">MKRKTNKYFRKKSSKFLKLKPKKKEHKSIYIKTLDAFNPRERSLDMTNPYIQVTPQKSTALENERTSKWSLRSTSKPMSQIRRSEAKKPSSVKSRLFGRPSEQLEEYKKLILESEKASTKATTLTKDKERGKSTLIRRKAYQPPIKKYELPTDNPLFNQTFYKNESQKLLENSFDWKKAGNTRHIQTRIQKRIKYLVYVRKEDKSEASANSRKIYRSSTNFLPTPSDRVKLRKKFIRKHKKNLLFDQNKSCGR</sequence>
<feature type="compositionally biased region" description="Polar residues" evidence="1">
    <location>
        <begin position="68"/>
        <end position="78"/>
    </location>
</feature>
<proteinExistence type="predicted"/>
<reference evidence="2" key="1">
    <citation type="submission" date="2023-07" db="EMBL/GenBank/DDBJ databases">
        <authorList>
            <consortium name="AG Swart"/>
            <person name="Singh M."/>
            <person name="Singh A."/>
            <person name="Seah K."/>
            <person name="Emmerich C."/>
        </authorList>
    </citation>
    <scope>NUCLEOTIDE SEQUENCE</scope>
    <source>
        <strain evidence="2">DP1</strain>
    </source>
</reference>
<accession>A0AAD2DAQ2</accession>
<organism evidence="2 3">
    <name type="scientific">Euplotes crassus</name>
    <dbReference type="NCBI Taxonomy" id="5936"/>
    <lineage>
        <taxon>Eukaryota</taxon>
        <taxon>Sar</taxon>
        <taxon>Alveolata</taxon>
        <taxon>Ciliophora</taxon>
        <taxon>Intramacronucleata</taxon>
        <taxon>Spirotrichea</taxon>
        <taxon>Hypotrichia</taxon>
        <taxon>Euplotida</taxon>
        <taxon>Euplotidae</taxon>
        <taxon>Moneuplotes</taxon>
    </lineage>
</organism>
<dbReference type="EMBL" id="CAMPGE010029837">
    <property type="protein sequence ID" value="CAI2387322.1"/>
    <property type="molecule type" value="Genomic_DNA"/>
</dbReference>
<comment type="caution">
    <text evidence="2">The sequence shown here is derived from an EMBL/GenBank/DDBJ whole genome shotgun (WGS) entry which is preliminary data.</text>
</comment>
<name>A0AAD2DAQ2_EUPCR</name>
<evidence type="ECO:0000313" key="3">
    <source>
        <dbReference type="Proteomes" id="UP001295684"/>
    </source>
</evidence>
<protein>
    <submittedName>
        <fullName evidence="2">Uncharacterized protein</fullName>
    </submittedName>
</protein>
<evidence type="ECO:0000313" key="2">
    <source>
        <dbReference type="EMBL" id="CAI2387322.1"/>
    </source>
</evidence>
<dbReference type="AlphaFoldDB" id="A0AAD2DAQ2"/>